<evidence type="ECO:0000313" key="2">
    <source>
        <dbReference type="EMBL" id="MBY8822367.1"/>
    </source>
</evidence>
<dbReference type="EMBL" id="JAINVV010000004">
    <property type="protein sequence ID" value="MBY8822367.1"/>
    <property type="molecule type" value="Genomic_DNA"/>
</dbReference>
<reference evidence="2 3" key="1">
    <citation type="submission" date="2021-08" db="EMBL/GenBank/DDBJ databases">
        <authorList>
            <person name="Tuo L."/>
        </authorList>
    </citation>
    <scope>NUCLEOTIDE SEQUENCE [LARGE SCALE GENOMIC DNA]</scope>
    <source>
        <strain evidence="2 3">JCM 31229</strain>
    </source>
</reference>
<dbReference type="Gene3D" id="3.40.710.10">
    <property type="entry name" value="DD-peptidase/beta-lactamase superfamily"/>
    <property type="match status" value="1"/>
</dbReference>
<evidence type="ECO:0000313" key="3">
    <source>
        <dbReference type="Proteomes" id="UP000706039"/>
    </source>
</evidence>
<dbReference type="Pfam" id="PF00144">
    <property type="entry name" value="Beta-lactamase"/>
    <property type="match status" value="1"/>
</dbReference>
<dbReference type="Proteomes" id="UP000706039">
    <property type="component" value="Unassembled WGS sequence"/>
</dbReference>
<dbReference type="PANTHER" id="PTHR43283">
    <property type="entry name" value="BETA-LACTAMASE-RELATED"/>
    <property type="match status" value="1"/>
</dbReference>
<organism evidence="2 3">
    <name type="scientific">Sphingomonas colocasiae</name>
    <dbReference type="NCBI Taxonomy" id="1848973"/>
    <lineage>
        <taxon>Bacteria</taxon>
        <taxon>Pseudomonadati</taxon>
        <taxon>Pseudomonadota</taxon>
        <taxon>Alphaproteobacteria</taxon>
        <taxon>Sphingomonadales</taxon>
        <taxon>Sphingomonadaceae</taxon>
        <taxon>Sphingomonas</taxon>
    </lineage>
</organism>
<dbReference type="InterPro" id="IPR001466">
    <property type="entry name" value="Beta-lactam-related"/>
</dbReference>
<proteinExistence type="predicted"/>
<gene>
    <name evidence="2" type="ORF">K7G82_08695</name>
</gene>
<accession>A0ABS7PM36</accession>
<feature type="domain" description="Beta-lactamase-related" evidence="1">
    <location>
        <begin position="27"/>
        <end position="394"/>
    </location>
</feature>
<dbReference type="InterPro" id="IPR050789">
    <property type="entry name" value="Diverse_Enzym_Activities"/>
</dbReference>
<dbReference type="InterPro" id="IPR012338">
    <property type="entry name" value="Beta-lactam/transpept-like"/>
</dbReference>
<evidence type="ECO:0000259" key="1">
    <source>
        <dbReference type="Pfam" id="PF00144"/>
    </source>
</evidence>
<dbReference type="RefSeq" id="WP_222989456.1">
    <property type="nucleotide sequence ID" value="NZ_JAINVV010000004.1"/>
</dbReference>
<dbReference type="SUPFAM" id="SSF56601">
    <property type="entry name" value="beta-lactamase/transpeptidase-like"/>
    <property type="match status" value="1"/>
</dbReference>
<comment type="caution">
    <text evidence="2">The sequence shown here is derived from an EMBL/GenBank/DDBJ whole genome shotgun (WGS) entry which is preliminary data.</text>
</comment>
<name>A0ABS7PM36_9SPHN</name>
<protein>
    <submittedName>
        <fullName evidence="2">Beta-lactamase family protein</fullName>
    </submittedName>
</protein>
<sequence>MITVSDPTELGFDAARLARIPAHLKAKYLDTGRLPHTALLIGRGDEIAHLSVQGEARAGEPLKDDAIFRIASMTKPITSIAFMQLVEEGKLALADPVHRVIPEWKDLGVFVAGGGNQPFTSRPATAPMRMIDLLRHTSGLTYGFQERTPIDAAYRAAKLEAFAGPDLEELIRLLAGIPLQFDPGSSWNYSVATDILGAIIQRVDDRPLDEAIAARVTGPLGMDDTHFQVPEAKQHRLPDCYVFNAAETKKMYDTGAKSAWARKPNQLSGGGGMASTLADYHRFCRMLLNEGELDGARIIGRKTLALMTANHLPGGGDLTQHSRALFSEAENAGTGFGLGFATTIDPAATMVPGSKGDFFWGGMFSTAFFVDPQEDVIMVFMTQLMPSNTYPVRREIKTMIYAALAD</sequence>
<dbReference type="PANTHER" id="PTHR43283:SF3">
    <property type="entry name" value="BETA-LACTAMASE FAMILY PROTEIN (AFU_ORTHOLOGUE AFUA_5G07500)"/>
    <property type="match status" value="1"/>
</dbReference>
<keyword evidence="3" id="KW-1185">Reference proteome</keyword>